<organism evidence="3 4">
    <name type="scientific">Russula ochroleuca</name>
    <dbReference type="NCBI Taxonomy" id="152965"/>
    <lineage>
        <taxon>Eukaryota</taxon>
        <taxon>Fungi</taxon>
        <taxon>Dikarya</taxon>
        <taxon>Basidiomycota</taxon>
        <taxon>Agaricomycotina</taxon>
        <taxon>Agaricomycetes</taxon>
        <taxon>Russulales</taxon>
        <taxon>Russulaceae</taxon>
        <taxon>Russula</taxon>
    </lineage>
</organism>
<dbReference type="InterPro" id="IPR036047">
    <property type="entry name" value="F-box-like_dom_sf"/>
</dbReference>
<dbReference type="PROSITE" id="PS50181">
    <property type="entry name" value="FBOX"/>
    <property type="match status" value="1"/>
</dbReference>
<evidence type="ECO:0000313" key="3">
    <source>
        <dbReference type="EMBL" id="KAF8482716.1"/>
    </source>
</evidence>
<dbReference type="AlphaFoldDB" id="A0A9P5N024"/>
<gene>
    <name evidence="3" type="ORF">DFH94DRAFT_729148</name>
</gene>
<accession>A0A9P5N024</accession>
<proteinExistence type="predicted"/>
<evidence type="ECO:0000313" key="4">
    <source>
        <dbReference type="Proteomes" id="UP000759537"/>
    </source>
</evidence>
<dbReference type="SUPFAM" id="SSF52047">
    <property type="entry name" value="RNI-like"/>
    <property type="match status" value="1"/>
</dbReference>
<dbReference type="Pfam" id="PF12937">
    <property type="entry name" value="F-box-like"/>
    <property type="match status" value="1"/>
</dbReference>
<feature type="domain" description="F-box" evidence="2">
    <location>
        <begin position="57"/>
        <end position="102"/>
    </location>
</feature>
<dbReference type="Gene3D" id="1.20.1280.50">
    <property type="match status" value="1"/>
</dbReference>
<keyword evidence="4" id="KW-1185">Reference proteome</keyword>
<feature type="region of interest" description="Disordered" evidence="1">
    <location>
        <begin position="1"/>
        <end position="58"/>
    </location>
</feature>
<dbReference type="OrthoDB" id="3171185at2759"/>
<dbReference type="EMBL" id="WHVB01000005">
    <property type="protein sequence ID" value="KAF8482716.1"/>
    <property type="molecule type" value="Genomic_DNA"/>
</dbReference>
<evidence type="ECO:0000259" key="2">
    <source>
        <dbReference type="PROSITE" id="PS50181"/>
    </source>
</evidence>
<dbReference type="SMART" id="SM00256">
    <property type="entry name" value="FBOX"/>
    <property type="match status" value="1"/>
</dbReference>
<feature type="compositionally biased region" description="Polar residues" evidence="1">
    <location>
        <begin position="35"/>
        <end position="58"/>
    </location>
</feature>
<evidence type="ECO:0000256" key="1">
    <source>
        <dbReference type="SAM" id="MobiDB-lite"/>
    </source>
</evidence>
<reference evidence="3" key="2">
    <citation type="journal article" date="2020" name="Nat. Commun.">
        <title>Large-scale genome sequencing of mycorrhizal fungi provides insights into the early evolution of symbiotic traits.</title>
        <authorList>
            <person name="Miyauchi S."/>
            <person name="Kiss E."/>
            <person name="Kuo A."/>
            <person name="Drula E."/>
            <person name="Kohler A."/>
            <person name="Sanchez-Garcia M."/>
            <person name="Morin E."/>
            <person name="Andreopoulos B."/>
            <person name="Barry K.W."/>
            <person name="Bonito G."/>
            <person name="Buee M."/>
            <person name="Carver A."/>
            <person name="Chen C."/>
            <person name="Cichocki N."/>
            <person name="Clum A."/>
            <person name="Culley D."/>
            <person name="Crous P.W."/>
            <person name="Fauchery L."/>
            <person name="Girlanda M."/>
            <person name="Hayes R.D."/>
            <person name="Keri Z."/>
            <person name="LaButti K."/>
            <person name="Lipzen A."/>
            <person name="Lombard V."/>
            <person name="Magnuson J."/>
            <person name="Maillard F."/>
            <person name="Murat C."/>
            <person name="Nolan M."/>
            <person name="Ohm R.A."/>
            <person name="Pangilinan J."/>
            <person name="Pereira M.F."/>
            <person name="Perotto S."/>
            <person name="Peter M."/>
            <person name="Pfister S."/>
            <person name="Riley R."/>
            <person name="Sitrit Y."/>
            <person name="Stielow J.B."/>
            <person name="Szollosi G."/>
            <person name="Zifcakova L."/>
            <person name="Stursova M."/>
            <person name="Spatafora J.W."/>
            <person name="Tedersoo L."/>
            <person name="Vaario L.M."/>
            <person name="Yamada A."/>
            <person name="Yan M."/>
            <person name="Wang P."/>
            <person name="Xu J."/>
            <person name="Bruns T."/>
            <person name="Baldrian P."/>
            <person name="Vilgalys R."/>
            <person name="Dunand C."/>
            <person name="Henrissat B."/>
            <person name="Grigoriev I.V."/>
            <person name="Hibbett D."/>
            <person name="Nagy L.G."/>
            <person name="Martin F.M."/>
        </authorList>
    </citation>
    <scope>NUCLEOTIDE SEQUENCE</scope>
    <source>
        <strain evidence="3">Prilba</strain>
    </source>
</reference>
<feature type="compositionally biased region" description="Polar residues" evidence="1">
    <location>
        <begin position="1"/>
        <end position="13"/>
    </location>
</feature>
<dbReference type="SUPFAM" id="SSF81383">
    <property type="entry name" value="F-box domain"/>
    <property type="match status" value="1"/>
</dbReference>
<protein>
    <recommendedName>
        <fullName evidence="2">F-box domain-containing protein</fullName>
    </recommendedName>
</protein>
<name>A0A9P5N024_9AGAM</name>
<sequence length="455" mass="49187">MEVPSQASPSHQRGPSAPRQYPTQSHHDPVVNQIAPLTTNQNQNQIQASPGKSYESSQPVSQLPAEVLDEIFSYAEAPTLARLALVCHMFRGVATRLLYRHIHSLSLSLTTRCLETLASSPSLAAHTRTFEIGDVGFADANRKGLVPASFFMLLQRALHNMHRLAELTFLLNGPNSHVLLDAPFRLTKLVASCDFDATFASWLTEQTNLRDAIFCGNFTAGVTLPVDALPSLRRVAAAPLTLACVVPGRPIREVDLCLVHPWSLSREVLQMAIRTIASSGGPLDSLRIISHLSESPETVLSAFEVIPTGLNSITKLALHAVSGSITDEILSGLPPILAQFSNLRSLTLFSKNKSDALHAAAGTRTLVAAWHAACKSLESVTLVGTTLVHNRCYGWVAQRDLAELLTAREQSLQHRAGELCKREVVVLDEGRRGHGLSPELGVDREGSASVVAITA</sequence>
<comment type="caution">
    <text evidence="3">The sequence shown here is derived from an EMBL/GenBank/DDBJ whole genome shotgun (WGS) entry which is preliminary data.</text>
</comment>
<reference evidence="3" key="1">
    <citation type="submission" date="2019-10" db="EMBL/GenBank/DDBJ databases">
        <authorList>
            <consortium name="DOE Joint Genome Institute"/>
            <person name="Kuo A."/>
            <person name="Miyauchi S."/>
            <person name="Kiss E."/>
            <person name="Drula E."/>
            <person name="Kohler A."/>
            <person name="Sanchez-Garcia M."/>
            <person name="Andreopoulos B."/>
            <person name="Barry K.W."/>
            <person name="Bonito G."/>
            <person name="Buee M."/>
            <person name="Carver A."/>
            <person name="Chen C."/>
            <person name="Cichocki N."/>
            <person name="Clum A."/>
            <person name="Culley D."/>
            <person name="Crous P.W."/>
            <person name="Fauchery L."/>
            <person name="Girlanda M."/>
            <person name="Hayes R."/>
            <person name="Keri Z."/>
            <person name="LaButti K."/>
            <person name="Lipzen A."/>
            <person name="Lombard V."/>
            <person name="Magnuson J."/>
            <person name="Maillard F."/>
            <person name="Morin E."/>
            <person name="Murat C."/>
            <person name="Nolan M."/>
            <person name="Ohm R."/>
            <person name="Pangilinan J."/>
            <person name="Pereira M."/>
            <person name="Perotto S."/>
            <person name="Peter M."/>
            <person name="Riley R."/>
            <person name="Sitrit Y."/>
            <person name="Stielow B."/>
            <person name="Szollosi G."/>
            <person name="Zifcakova L."/>
            <person name="Stursova M."/>
            <person name="Spatafora J.W."/>
            <person name="Tedersoo L."/>
            <person name="Vaario L.-M."/>
            <person name="Yamada A."/>
            <person name="Yan M."/>
            <person name="Wang P."/>
            <person name="Xu J."/>
            <person name="Bruns T."/>
            <person name="Baldrian P."/>
            <person name="Vilgalys R."/>
            <person name="Henrissat B."/>
            <person name="Grigoriev I.V."/>
            <person name="Hibbett D."/>
            <person name="Nagy L.G."/>
            <person name="Martin F.M."/>
        </authorList>
    </citation>
    <scope>NUCLEOTIDE SEQUENCE</scope>
    <source>
        <strain evidence="3">Prilba</strain>
    </source>
</reference>
<dbReference type="Proteomes" id="UP000759537">
    <property type="component" value="Unassembled WGS sequence"/>
</dbReference>
<dbReference type="InterPro" id="IPR001810">
    <property type="entry name" value="F-box_dom"/>
</dbReference>